<evidence type="ECO:0008006" key="3">
    <source>
        <dbReference type="Google" id="ProtNLM"/>
    </source>
</evidence>
<organism evidence="1 2">
    <name type="scientific">Colletotrichum spaethianum</name>
    <dbReference type="NCBI Taxonomy" id="700344"/>
    <lineage>
        <taxon>Eukaryota</taxon>
        <taxon>Fungi</taxon>
        <taxon>Dikarya</taxon>
        <taxon>Ascomycota</taxon>
        <taxon>Pezizomycotina</taxon>
        <taxon>Sordariomycetes</taxon>
        <taxon>Hypocreomycetidae</taxon>
        <taxon>Glomerellales</taxon>
        <taxon>Glomerellaceae</taxon>
        <taxon>Colletotrichum</taxon>
        <taxon>Colletotrichum spaethianum species complex</taxon>
    </lineage>
</organism>
<proteinExistence type="predicted"/>
<dbReference type="GeneID" id="73332124"/>
<gene>
    <name evidence="1" type="ORF">ColSpa_11322</name>
</gene>
<reference evidence="1 2" key="1">
    <citation type="submission" date="2022-03" db="EMBL/GenBank/DDBJ databases">
        <title>Genome data of Colletotrichum spp.</title>
        <authorList>
            <person name="Utami Y.D."/>
            <person name="Hiruma K."/>
        </authorList>
    </citation>
    <scope>NUCLEOTIDE SEQUENCE [LARGE SCALE GENOMIC DNA]</scope>
    <source>
        <strain evidence="1 2">MAFF 239500</strain>
    </source>
</reference>
<protein>
    <recommendedName>
        <fullName evidence="3">C6 zinc finger domain-containing protein</fullName>
    </recommendedName>
</protein>
<dbReference type="PANTHER" id="PTHR38791:SF11">
    <property type="entry name" value="ZN(II)2CYS6 TRANSCRIPTION FACTOR (EUROFUNG)"/>
    <property type="match status" value="1"/>
</dbReference>
<evidence type="ECO:0000313" key="1">
    <source>
        <dbReference type="EMBL" id="GKT51141.1"/>
    </source>
</evidence>
<dbReference type="AlphaFoldDB" id="A0AA37PF45"/>
<dbReference type="PANTHER" id="PTHR38791">
    <property type="entry name" value="ZN(II)2CYS6 TRANSCRIPTION FACTOR (EUROFUNG)-RELATED-RELATED"/>
    <property type="match status" value="1"/>
</dbReference>
<dbReference type="EMBL" id="BQXU01000045">
    <property type="protein sequence ID" value="GKT51141.1"/>
    <property type="molecule type" value="Genomic_DNA"/>
</dbReference>
<dbReference type="Proteomes" id="UP001055115">
    <property type="component" value="Unassembled WGS sequence"/>
</dbReference>
<dbReference type="InterPro" id="IPR053175">
    <property type="entry name" value="DHMBA_Reg_Transcription_Factor"/>
</dbReference>
<name>A0AA37PF45_9PEZI</name>
<comment type="caution">
    <text evidence="1">The sequence shown here is derived from an EMBL/GenBank/DDBJ whole genome shotgun (WGS) entry which is preliminary data.</text>
</comment>
<accession>A0AA37PF45</accession>
<evidence type="ECO:0000313" key="2">
    <source>
        <dbReference type="Proteomes" id="UP001055115"/>
    </source>
</evidence>
<sequence>MFSLLSSLKSSGSTSVVFEEALKATALASASAQTRQVGLMAQAKHCYGRAVSKIGAALHKPATAQDDSVAVALLTLGIYEALVPDTTPKRITSHCRGSLVLLKYRAEKGVTSSLDNGLLTFLVHLGVLEIFLGLDGKSSVFTILKNAPWAKQGLVEPLLVRAVDFKEKVHSTMLSANIREASITKILQTGLDIVRDLEAAAHYKIMSPGPRKMSQQDETQDEGLNNFNSLLSRNSYASEAIIKGLYLTVRLDIIECILGLSIALGEPTREELSMLASLPHGLTALEQICEQIRIVFGFDGREPASRDRGIGFNVWCMFWPMMSVLKSGFADRDTKLWVMDKCSLVSQASGFGMSMYQMGWFDRSSVDLGTAS</sequence>
<keyword evidence="2" id="KW-1185">Reference proteome</keyword>
<dbReference type="RefSeq" id="XP_049133491.1">
    <property type="nucleotide sequence ID" value="XM_049277534.1"/>
</dbReference>